<feature type="compositionally biased region" description="Basic and acidic residues" evidence="2">
    <location>
        <begin position="118"/>
        <end position="129"/>
    </location>
</feature>
<evidence type="ECO:0000256" key="1">
    <source>
        <dbReference type="ARBA" id="ARBA00022553"/>
    </source>
</evidence>
<dbReference type="InterPro" id="IPR024771">
    <property type="entry name" value="SUZ"/>
</dbReference>
<feature type="compositionally biased region" description="Polar residues" evidence="2">
    <location>
        <begin position="357"/>
        <end position="375"/>
    </location>
</feature>
<dbReference type="PANTHER" id="PTHR15672">
    <property type="entry name" value="CAMP-REGULATED PHOSPHOPROTEIN 21 RELATED R3H DOMAIN CONTAINING PROTEIN"/>
    <property type="match status" value="1"/>
</dbReference>
<protein>
    <recommendedName>
        <fullName evidence="3">SUZ domain-containing protein</fullName>
    </recommendedName>
</protein>
<dbReference type="AlphaFoldDB" id="A0A843XF00"/>
<dbReference type="SUPFAM" id="SSF82708">
    <property type="entry name" value="R3H domain"/>
    <property type="match status" value="1"/>
</dbReference>
<dbReference type="Gene3D" id="3.30.1370.50">
    <property type="entry name" value="R3H-like domain"/>
    <property type="match status" value="1"/>
</dbReference>
<reference evidence="4" key="1">
    <citation type="submission" date="2017-07" db="EMBL/GenBank/DDBJ databases">
        <title>Taro Niue Genome Assembly and Annotation.</title>
        <authorList>
            <person name="Atibalentja N."/>
            <person name="Keating K."/>
            <person name="Fields C.J."/>
        </authorList>
    </citation>
    <scope>NUCLEOTIDE SEQUENCE</scope>
    <source>
        <strain evidence="4">Niue_2</strain>
        <tissue evidence="4">Leaf</tissue>
    </source>
</reference>
<feature type="domain" description="SUZ" evidence="3">
    <location>
        <begin position="68"/>
        <end position="139"/>
    </location>
</feature>
<feature type="region of interest" description="Disordered" evidence="2">
    <location>
        <begin position="346"/>
        <end position="375"/>
    </location>
</feature>
<dbReference type="GO" id="GO:0003676">
    <property type="term" value="F:nucleic acid binding"/>
    <property type="evidence" value="ECO:0007669"/>
    <property type="project" value="InterPro"/>
</dbReference>
<dbReference type="InterPro" id="IPR001374">
    <property type="entry name" value="R3H_dom"/>
</dbReference>
<dbReference type="OrthoDB" id="278430at2759"/>
<organism evidence="4 5">
    <name type="scientific">Colocasia esculenta</name>
    <name type="common">Wild taro</name>
    <name type="synonym">Arum esculentum</name>
    <dbReference type="NCBI Taxonomy" id="4460"/>
    <lineage>
        <taxon>Eukaryota</taxon>
        <taxon>Viridiplantae</taxon>
        <taxon>Streptophyta</taxon>
        <taxon>Embryophyta</taxon>
        <taxon>Tracheophyta</taxon>
        <taxon>Spermatophyta</taxon>
        <taxon>Magnoliopsida</taxon>
        <taxon>Liliopsida</taxon>
        <taxon>Araceae</taxon>
        <taxon>Aroideae</taxon>
        <taxon>Colocasieae</taxon>
        <taxon>Colocasia</taxon>
    </lineage>
</organism>
<proteinExistence type="predicted"/>
<dbReference type="EMBL" id="NMUH01007771">
    <property type="protein sequence ID" value="MQM17800.1"/>
    <property type="molecule type" value="Genomic_DNA"/>
</dbReference>
<gene>
    <name evidence="4" type="ORF">Taro_050779</name>
</gene>
<dbReference type="PANTHER" id="PTHR15672:SF8">
    <property type="entry name" value="PROTEIN ENCORE"/>
    <property type="match status" value="1"/>
</dbReference>
<feature type="compositionally biased region" description="Polar residues" evidence="2">
    <location>
        <begin position="100"/>
        <end position="114"/>
    </location>
</feature>
<evidence type="ECO:0000313" key="4">
    <source>
        <dbReference type="EMBL" id="MQM17800.1"/>
    </source>
</evidence>
<feature type="compositionally biased region" description="Polar residues" evidence="2">
    <location>
        <begin position="157"/>
        <end position="173"/>
    </location>
</feature>
<keyword evidence="5" id="KW-1185">Reference proteome</keyword>
<evidence type="ECO:0000259" key="3">
    <source>
        <dbReference type="PROSITE" id="PS51673"/>
    </source>
</evidence>
<dbReference type="InterPro" id="IPR051937">
    <property type="entry name" value="R3H_domain_containing"/>
</dbReference>
<name>A0A843XF00_COLES</name>
<dbReference type="Pfam" id="PF01424">
    <property type="entry name" value="R3H"/>
    <property type="match status" value="1"/>
</dbReference>
<feature type="compositionally biased region" description="Low complexity" evidence="2">
    <location>
        <begin position="136"/>
        <end position="146"/>
    </location>
</feature>
<evidence type="ECO:0000313" key="5">
    <source>
        <dbReference type="Proteomes" id="UP000652761"/>
    </source>
</evidence>
<dbReference type="CDD" id="cd02642">
    <property type="entry name" value="R3H_encore_like"/>
    <property type="match status" value="1"/>
</dbReference>
<comment type="caution">
    <text evidence="4">The sequence shown here is derived from an EMBL/GenBank/DDBJ whole genome shotgun (WGS) entry which is preliminary data.</text>
</comment>
<dbReference type="Pfam" id="PF12752">
    <property type="entry name" value="SUZ"/>
    <property type="match status" value="1"/>
</dbReference>
<dbReference type="Proteomes" id="UP000652761">
    <property type="component" value="Unassembled WGS sequence"/>
</dbReference>
<dbReference type="PROSITE" id="PS51673">
    <property type="entry name" value="SUZ"/>
    <property type="match status" value="1"/>
</dbReference>
<accession>A0A843XF00</accession>
<dbReference type="InterPro" id="IPR036867">
    <property type="entry name" value="R3H_dom_sf"/>
</dbReference>
<feature type="region of interest" description="Disordered" evidence="2">
    <location>
        <begin position="94"/>
        <end position="178"/>
    </location>
</feature>
<evidence type="ECO:0000256" key="2">
    <source>
        <dbReference type="SAM" id="MobiDB-lite"/>
    </source>
</evidence>
<sequence>MEQDIEKFLHDATQQQLELKPLPNSYLRLAAYRIAQHYGLQSMSVPDNNTPDGSSSRIVVQKTSECHPMPIRLADIPVNLPQDDNHGIVRVAIKQRPQKHSQSINSGNTVSSKTNHSKSVEERKEEYNRARARIFSNNSSSGNQGKSESKTPLPDSFQCSSVVSTQSEDNSFSEGPEIDVALGFGYPSGGSSRSGVRAEKEPVVNRFKASSRVAVFRDRELDRKDPDYDRNYDRYMQRFDPGFGFNGGTYGIQPLYTPAVNYNTEFPQLGASHRPQISIDHQPQSIPQLLHGPWGTTSSSTTLGYGPPESLLAPFNANHGYAHSNSSIYVPSSASQYIAPPRPGTGLIHPHEHGQHFAQTNQHQPETSLGSARPH</sequence>
<keyword evidence="1" id="KW-0597">Phosphoprotein</keyword>